<evidence type="ECO:0000313" key="2">
    <source>
        <dbReference type="WBParaSite" id="ACRNAN_scaffold3606.g23321.t1"/>
    </source>
</evidence>
<sequence>MNVFIQAVGDNDGLVSTDGAKMFTNIGQVDETGNFFPFSCSGTEPYAIITAISCDGCSSIMNVMCTGTATVILQ</sequence>
<organism evidence="1 2">
    <name type="scientific">Acrobeloides nanus</name>
    <dbReference type="NCBI Taxonomy" id="290746"/>
    <lineage>
        <taxon>Eukaryota</taxon>
        <taxon>Metazoa</taxon>
        <taxon>Ecdysozoa</taxon>
        <taxon>Nematoda</taxon>
        <taxon>Chromadorea</taxon>
        <taxon>Rhabditida</taxon>
        <taxon>Tylenchina</taxon>
        <taxon>Cephalobomorpha</taxon>
        <taxon>Cephaloboidea</taxon>
        <taxon>Cephalobidae</taxon>
        <taxon>Acrobeloides</taxon>
    </lineage>
</organism>
<accession>A0A914DSQ1</accession>
<protein>
    <submittedName>
        <fullName evidence="2">Uncharacterized protein</fullName>
    </submittedName>
</protein>
<evidence type="ECO:0000313" key="1">
    <source>
        <dbReference type="Proteomes" id="UP000887540"/>
    </source>
</evidence>
<proteinExistence type="predicted"/>
<name>A0A914DSQ1_9BILA</name>
<dbReference type="WBParaSite" id="ACRNAN_scaffold3606.g23321.t1">
    <property type="protein sequence ID" value="ACRNAN_scaffold3606.g23321.t1"/>
    <property type="gene ID" value="ACRNAN_scaffold3606.g23321"/>
</dbReference>
<dbReference type="Proteomes" id="UP000887540">
    <property type="component" value="Unplaced"/>
</dbReference>
<reference evidence="2" key="1">
    <citation type="submission" date="2022-11" db="UniProtKB">
        <authorList>
            <consortium name="WormBaseParasite"/>
        </authorList>
    </citation>
    <scope>IDENTIFICATION</scope>
</reference>
<keyword evidence="1" id="KW-1185">Reference proteome</keyword>
<dbReference type="AlphaFoldDB" id="A0A914DSQ1"/>